<evidence type="ECO:0000256" key="1">
    <source>
        <dbReference type="SAM" id="Phobius"/>
    </source>
</evidence>
<accession>A0A0F9B8E7</accession>
<protein>
    <submittedName>
        <fullName evidence="2">Uncharacterized protein</fullName>
    </submittedName>
</protein>
<keyword evidence="1" id="KW-1133">Transmembrane helix</keyword>
<comment type="caution">
    <text evidence="2">The sequence shown here is derived from an EMBL/GenBank/DDBJ whole genome shotgun (WGS) entry which is preliminary data.</text>
</comment>
<organism evidence="2">
    <name type="scientific">marine sediment metagenome</name>
    <dbReference type="NCBI Taxonomy" id="412755"/>
    <lineage>
        <taxon>unclassified sequences</taxon>
        <taxon>metagenomes</taxon>
        <taxon>ecological metagenomes</taxon>
    </lineage>
</organism>
<sequence length="72" mass="8630">MVIGLIGFLVVIQIACIGFLTFAARERHVKAIRYRRQRDCLYKYFNIYAEKFFLFEPLPQKSWKVLNEIESK</sequence>
<proteinExistence type="predicted"/>
<reference evidence="2" key="1">
    <citation type="journal article" date="2015" name="Nature">
        <title>Complex archaea that bridge the gap between prokaryotes and eukaryotes.</title>
        <authorList>
            <person name="Spang A."/>
            <person name="Saw J.H."/>
            <person name="Jorgensen S.L."/>
            <person name="Zaremba-Niedzwiedzka K."/>
            <person name="Martijn J."/>
            <person name="Lind A.E."/>
            <person name="van Eijk R."/>
            <person name="Schleper C."/>
            <person name="Guy L."/>
            <person name="Ettema T.J."/>
        </authorList>
    </citation>
    <scope>NUCLEOTIDE SEQUENCE</scope>
</reference>
<dbReference type="EMBL" id="LAZR01042201">
    <property type="protein sequence ID" value="KKL10097.1"/>
    <property type="molecule type" value="Genomic_DNA"/>
</dbReference>
<evidence type="ECO:0000313" key="2">
    <source>
        <dbReference type="EMBL" id="KKL10097.1"/>
    </source>
</evidence>
<gene>
    <name evidence="2" type="ORF">LCGC14_2559250</name>
</gene>
<dbReference type="AlphaFoldDB" id="A0A0F9B8E7"/>
<keyword evidence="1" id="KW-0472">Membrane</keyword>
<feature type="transmembrane region" description="Helical" evidence="1">
    <location>
        <begin position="6"/>
        <end position="24"/>
    </location>
</feature>
<keyword evidence="1" id="KW-0812">Transmembrane</keyword>
<name>A0A0F9B8E7_9ZZZZ</name>